<dbReference type="SMART" id="SM01236">
    <property type="entry name" value="Haem_oxygenase_2"/>
    <property type="match status" value="1"/>
</dbReference>
<comment type="caution">
    <text evidence="1">The sequence shown here is derived from an EMBL/GenBank/DDBJ whole genome shotgun (WGS) entry which is preliminary data.</text>
</comment>
<dbReference type="Proteomes" id="UP000621799">
    <property type="component" value="Unassembled WGS sequence"/>
</dbReference>
<reference evidence="1" key="1">
    <citation type="submission" date="2020-10" db="EMBL/GenBank/DDBJ databases">
        <authorList>
            <person name="Castelo-Branco R."/>
            <person name="Eusebio N."/>
            <person name="Adriana R."/>
            <person name="Vieira A."/>
            <person name="Brugerolle De Fraissinette N."/>
            <person name="Rezende De Castro R."/>
            <person name="Schneider M.P."/>
            <person name="Vasconcelos V."/>
            <person name="Leao P.N."/>
        </authorList>
    </citation>
    <scope>NUCLEOTIDE SEQUENCE</scope>
    <source>
        <strain evidence="1">LEGE 11467</strain>
    </source>
</reference>
<organism evidence="1 2">
    <name type="scientific">Zarconia navalis LEGE 11467</name>
    <dbReference type="NCBI Taxonomy" id="1828826"/>
    <lineage>
        <taxon>Bacteria</taxon>
        <taxon>Bacillati</taxon>
        <taxon>Cyanobacteriota</taxon>
        <taxon>Cyanophyceae</taxon>
        <taxon>Oscillatoriophycideae</taxon>
        <taxon>Oscillatoriales</taxon>
        <taxon>Oscillatoriales incertae sedis</taxon>
        <taxon>Zarconia</taxon>
        <taxon>Zarconia navalis</taxon>
    </lineage>
</organism>
<dbReference type="InterPro" id="IPR016084">
    <property type="entry name" value="Haem_Oase-like_multi-hlx"/>
</dbReference>
<sequence>MQTIQTDRQTNRQTAINYDRAEQQFIDILEIEDLDKKVAAEPERFRDLEKAISFSLWSAYQSPTGDNAAHLFLQRILYRINRLKFFWYDDLHRYTNENSAYLLAILKQIEDVWSQWELAQIDVEALQLEDVKQGLKERAAVDVNPPDSADGRYFREQMTEAGYRQLLAITSVDGLVEASQLSRTLAGVANDVQAVMTRLLMEEYGGGRLARKHSSFFTTMLAQFDLNLEPEAYLALVPWESLAATNYGFIISERKRYFLRYIGSLLYFETSIPAAFTNYQAAGVRLGLSSDAMAYWNLHIKVDALHGRWMLDDAALPLVDRYPAQAWELLLGYDQQRLISERAGAAIARAVRETDDLAVRSRS</sequence>
<dbReference type="EMBL" id="JADEXN010000423">
    <property type="protein sequence ID" value="MBE9042739.1"/>
    <property type="molecule type" value="Genomic_DNA"/>
</dbReference>
<evidence type="ECO:0000313" key="2">
    <source>
        <dbReference type="Proteomes" id="UP000621799"/>
    </source>
</evidence>
<dbReference type="SUPFAM" id="SSF48613">
    <property type="entry name" value="Heme oxygenase-like"/>
    <property type="match status" value="1"/>
</dbReference>
<accession>A0A928VYQ1</accession>
<keyword evidence="2" id="KW-1185">Reference proteome</keyword>
<dbReference type="RefSeq" id="WP_264322888.1">
    <property type="nucleotide sequence ID" value="NZ_JADEXN010000423.1"/>
</dbReference>
<dbReference type="Gene3D" id="1.20.910.10">
    <property type="entry name" value="Heme oxygenase-like"/>
    <property type="match status" value="1"/>
</dbReference>
<proteinExistence type="predicted"/>
<gene>
    <name evidence="1" type="ORF">IQ235_18425</name>
</gene>
<dbReference type="Pfam" id="PF14518">
    <property type="entry name" value="Haem_oxygenas_2"/>
    <property type="match status" value="1"/>
</dbReference>
<protein>
    <submittedName>
        <fullName evidence="1">Iron-containing redox enzyme family protein</fullName>
    </submittedName>
</protein>
<dbReference type="AlphaFoldDB" id="A0A928VYQ1"/>
<evidence type="ECO:0000313" key="1">
    <source>
        <dbReference type="EMBL" id="MBE9042739.1"/>
    </source>
</evidence>
<name>A0A928VYQ1_9CYAN</name>